<dbReference type="EMBL" id="MTYH01000058">
    <property type="protein sequence ID" value="PNP41385.1"/>
    <property type="molecule type" value="Genomic_DNA"/>
</dbReference>
<evidence type="ECO:0000313" key="3">
    <source>
        <dbReference type="Proteomes" id="UP000236546"/>
    </source>
</evidence>
<dbReference type="Proteomes" id="UP000236546">
    <property type="component" value="Unassembled WGS sequence"/>
</dbReference>
<feature type="coiled-coil region" evidence="1">
    <location>
        <begin position="80"/>
        <end position="114"/>
    </location>
</feature>
<protein>
    <submittedName>
        <fullName evidence="2">Uncharacterized protein</fullName>
    </submittedName>
</protein>
<accession>A0A2K0T7A1</accession>
<evidence type="ECO:0000256" key="1">
    <source>
        <dbReference type="SAM" id="Coils"/>
    </source>
</evidence>
<evidence type="ECO:0000313" key="2">
    <source>
        <dbReference type="EMBL" id="PNP41385.1"/>
    </source>
</evidence>
<dbReference type="AlphaFoldDB" id="A0A2K0T7A1"/>
<gene>
    <name evidence="2" type="ORF">TGAMA5MH_06710</name>
</gene>
<name>A0A2K0T7A1_9HYPO</name>
<keyword evidence="1" id="KW-0175">Coiled coil</keyword>
<dbReference type="OrthoDB" id="10608638at2759"/>
<organism evidence="2 3">
    <name type="scientific">Trichoderma gamsii</name>
    <dbReference type="NCBI Taxonomy" id="398673"/>
    <lineage>
        <taxon>Eukaryota</taxon>
        <taxon>Fungi</taxon>
        <taxon>Dikarya</taxon>
        <taxon>Ascomycota</taxon>
        <taxon>Pezizomycotina</taxon>
        <taxon>Sordariomycetes</taxon>
        <taxon>Hypocreomycetidae</taxon>
        <taxon>Hypocreales</taxon>
        <taxon>Hypocreaceae</taxon>
        <taxon>Trichoderma</taxon>
    </lineage>
</organism>
<proteinExistence type="predicted"/>
<comment type="caution">
    <text evidence="2">The sequence shown here is derived from an EMBL/GenBank/DDBJ whole genome shotgun (WGS) entry which is preliminary data.</text>
</comment>
<sequence>MCAEKFWRNGQNYTGQPRRFDRRHYRRWSKLKGADLATFNDVCVDIDDEQAARLVVDFDAREYQVTEEFKESDHKDPKLMAEQKAQIAKENEDLEDLRKQMRERAKELTVAEREIT</sequence>
<reference evidence="2 3" key="1">
    <citation type="submission" date="2017-02" db="EMBL/GenBank/DDBJ databases">
        <title>Genomes of Trichoderma spp. with biocontrol activity.</title>
        <authorList>
            <person name="Gardiner D."/>
            <person name="Kazan K."/>
            <person name="Vos C."/>
            <person name="Harvey P."/>
        </authorList>
    </citation>
    <scope>NUCLEOTIDE SEQUENCE [LARGE SCALE GENOMIC DNA]</scope>
    <source>
        <strain evidence="2 3">A5MH</strain>
    </source>
</reference>